<organism evidence="2 3">
    <name type="scientific">Oribacterium sinus</name>
    <dbReference type="NCBI Taxonomy" id="237576"/>
    <lineage>
        <taxon>Bacteria</taxon>
        <taxon>Bacillati</taxon>
        <taxon>Bacillota</taxon>
        <taxon>Clostridia</taxon>
        <taxon>Lachnospirales</taxon>
        <taxon>Lachnospiraceae</taxon>
        <taxon>Oribacterium</taxon>
    </lineage>
</organism>
<feature type="transmembrane region" description="Helical" evidence="1">
    <location>
        <begin position="388"/>
        <end position="407"/>
    </location>
</feature>
<keyword evidence="1" id="KW-0472">Membrane</keyword>
<feature type="transmembrane region" description="Helical" evidence="1">
    <location>
        <begin position="89"/>
        <end position="108"/>
    </location>
</feature>
<feature type="transmembrane region" description="Helical" evidence="1">
    <location>
        <begin position="467"/>
        <end position="490"/>
    </location>
</feature>
<feature type="transmembrane region" description="Helical" evidence="1">
    <location>
        <begin position="65"/>
        <end position="83"/>
    </location>
</feature>
<evidence type="ECO:0000313" key="2">
    <source>
        <dbReference type="EMBL" id="MBB6041886.1"/>
    </source>
</evidence>
<accession>A0A7W9W1F0</accession>
<protein>
    <recommendedName>
        <fullName evidence="4">ABC-2 type transport system permease protein</fullName>
    </recommendedName>
</protein>
<gene>
    <name evidence="2" type="ORF">HNQ46_001877</name>
</gene>
<name>A0A7W9W1F0_9FIRM</name>
<dbReference type="Proteomes" id="UP000522163">
    <property type="component" value="Unassembled WGS sequence"/>
</dbReference>
<evidence type="ECO:0000256" key="1">
    <source>
        <dbReference type="SAM" id="Phobius"/>
    </source>
</evidence>
<evidence type="ECO:0000313" key="3">
    <source>
        <dbReference type="Proteomes" id="UP000522163"/>
    </source>
</evidence>
<reference evidence="2 3" key="1">
    <citation type="submission" date="2020-08" db="EMBL/GenBank/DDBJ databases">
        <title>Genomic Encyclopedia of Type Strains, Phase IV (KMG-IV): sequencing the most valuable type-strain genomes for metagenomic binning, comparative biology and taxonomic classification.</title>
        <authorList>
            <person name="Goeker M."/>
        </authorList>
    </citation>
    <scope>NUCLEOTIDE SEQUENCE [LARGE SCALE GENOMIC DNA]</scope>
    <source>
        <strain evidence="2 3">DSM 17245</strain>
    </source>
</reference>
<dbReference type="EMBL" id="JACHHH010000010">
    <property type="protein sequence ID" value="MBB6041886.1"/>
    <property type="molecule type" value="Genomic_DNA"/>
</dbReference>
<keyword evidence="1" id="KW-0812">Transmembrane</keyword>
<feature type="transmembrane region" description="Helical" evidence="1">
    <location>
        <begin position="351"/>
        <end position="368"/>
    </location>
</feature>
<feature type="transmembrane region" description="Helical" evidence="1">
    <location>
        <begin position="207"/>
        <end position="226"/>
    </location>
</feature>
<feature type="transmembrane region" description="Helical" evidence="1">
    <location>
        <begin position="268"/>
        <end position="288"/>
    </location>
</feature>
<keyword evidence="1" id="KW-1133">Transmembrane helix</keyword>
<sequence length="558" mass="62713">MKMKNSEPFVLKVVDKCVKPFLSKDLNYSQVREMLRLKLIMDSRRVSQALQNNGKKIGKEPKKSMILTCLVYMGLGIFIASMQVMPNMFGANTISFAMLIFMLFSVYISEYSAVLLDTTEKSFYGALPIGKNEISTAKNIHIAYYIGTIAAAMMLPSIVVGFISKGILYGFAFTLVSIVIVVVCLHLAGVIYYLLLKIFSGEKLKDILSGFQIFMTIAIILSYQIVPRVVSIAGFSKGELTFSPVYFFLPSAWFSAILESLFGAGGAWYIYVLAGITVPAVILLEVIYRKKAMPEFEGELDKLTETAKENKTLSAFSYLMCKLLSKDEQENAFMKLVLIQVSRNRDMKLKLYPQLANVFILPIIMVLPQITGEKGLTGFIENLREGRWGLALLYFTGLTSAAIYGIITQTENKESIMFYQILPIENLSKCIRAGVKVVLFRYLTPIFVALSALLFAVYGIAILPDIVIAYLSFIFVTSLMIRVGTWELPFSSEFNPANVGRGLLLLFMSLFILALFGWTHIFWLKTLELQLIGIVVMILANLVLWKFFMNKKYIIARG</sequence>
<feature type="transmembrane region" description="Helical" evidence="1">
    <location>
        <begin position="142"/>
        <end position="163"/>
    </location>
</feature>
<feature type="transmembrane region" description="Helical" evidence="1">
    <location>
        <begin position="439"/>
        <end position="461"/>
    </location>
</feature>
<proteinExistence type="predicted"/>
<feature type="transmembrane region" description="Helical" evidence="1">
    <location>
        <begin position="169"/>
        <end position="195"/>
    </location>
</feature>
<evidence type="ECO:0008006" key="4">
    <source>
        <dbReference type="Google" id="ProtNLM"/>
    </source>
</evidence>
<comment type="caution">
    <text evidence="2">The sequence shown here is derived from an EMBL/GenBank/DDBJ whole genome shotgun (WGS) entry which is preliminary data.</text>
</comment>
<dbReference type="AlphaFoldDB" id="A0A7W9W1F0"/>
<feature type="transmembrane region" description="Helical" evidence="1">
    <location>
        <begin position="502"/>
        <end position="523"/>
    </location>
</feature>
<feature type="transmembrane region" description="Helical" evidence="1">
    <location>
        <begin position="529"/>
        <end position="548"/>
    </location>
</feature>